<reference evidence="2 3" key="1">
    <citation type="submission" date="2016-08" db="EMBL/GenBank/DDBJ databases">
        <authorList>
            <person name="Seilhamer J.J."/>
        </authorList>
    </citation>
    <scope>NUCLEOTIDE SEQUENCE [LARGE SCALE GENOMIC DNA]</scope>
    <source>
        <strain evidence="2 3">KCTC 42603</strain>
    </source>
</reference>
<evidence type="ECO:0000313" key="2">
    <source>
        <dbReference type="EMBL" id="OFC69228.1"/>
    </source>
</evidence>
<gene>
    <name evidence="2" type="ORF">BFC18_21180</name>
</gene>
<dbReference type="STRING" id="1656094.BFC18_21180"/>
<sequence>MKGFLKVLPVVLAVGCSFAVVSAQATTISSGLGINTTTRICPYATNEAECIAQSYDPYPNEIIAEQVVVNNATFVALESYSSWATASLDPDLFFLPEVHFYAEGDLQARASSNVAAYQQFEWTGASDTLTFTTSFDFTMSAGEWDGDTDSYFFSNLVLFETLESHIGFAPQWSNELGAAMYHSDDYAIGSGELVEESLSLSLAVNPGDTFYVLAIVQGGGMNGGWVDSSNSLLSSVSAANTPFEALSQSLQAVTAVQVHEPGTFGIFMAVSLILVIRRMNK</sequence>
<accession>A0A1E7Z6S0</accession>
<feature type="chain" id="PRO_5009209416" description="PEP-CTERM protein-sorting domain-containing protein" evidence="1">
    <location>
        <begin position="26"/>
        <end position="281"/>
    </location>
</feature>
<evidence type="ECO:0008006" key="4">
    <source>
        <dbReference type="Google" id="ProtNLM"/>
    </source>
</evidence>
<dbReference type="Proteomes" id="UP000175691">
    <property type="component" value="Unassembled WGS sequence"/>
</dbReference>
<organism evidence="2 3">
    <name type="scientific">Alteromonas confluentis</name>
    <dbReference type="NCBI Taxonomy" id="1656094"/>
    <lineage>
        <taxon>Bacteria</taxon>
        <taxon>Pseudomonadati</taxon>
        <taxon>Pseudomonadota</taxon>
        <taxon>Gammaproteobacteria</taxon>
        <taxon>Alteromonadales</taxon>
        <taxon>Alteromonadaceae</taxon>
        <taxon>Alteromonas/Salinimonas group</taxon>
        <taxon>Alteromonas</taxon>
    </lineage>
</organism>
<keyword evidence="3" id="KW-1185">Reference proteome</keyword>
<proteinExistence type="predicted"/>
<feature type="signal peptide" evidence="1">
    <location>
        <begin position="1"/>
        <end position="25"/>
    </location>
</feature>
<comment type="caution">
    <text evidence="2">The sequence shown here is derived from an EMBL/GenBank/DDBJ whole genome shotgun (WGS) entry which is preliminary data.</text>
</comment>
<protein>
    <recommendedName>
        <fullName evidence="4">PEP-CTERM protein-sorting domain-containing protein</fullName>
    </recommendedName>
</protein>
<evidence type="ECO:0000313" key="3">
    <source>
        <dbReference type="Proteomes" id="UP000175691"/>
    </source>
</evidence>
<dbReference type="AlphaFoldDB" id="A0A1E7Z6S0"/>
<evidence type="ECO:0000256" key="1">
    <source>
        <dbReference type="SAM" id="SignalP"/>
    </source>
</evidence>
<keyword evidence="1" id="KW-0732">Signal</keyword>
<dbReference type="RefSeq" id="WP_070127487.1">
    <property type="nucleotide sequence ID" value="NZ_MDHN01000041.1"/>
</dbReference>
<dbReference type="EMBL" id="MDHN01000041">
    <property type="protein sequence ID" value="OFC69228.1"/>
    <property type="molecule type" value="Genomic_DNA"/>
</dbReference>
<name>A0A1E7Z6S0_9ALTE</name>